<comment type="caution">
    <text evidence="1">The sequence shown here is derived from an EMBL/GenBank/DDBJ whole genome shotgun (WGS) entry which is preliminary data.</text>
</comment>
<name>A0ABV8QL37_9GAMM</name>
<dbReference type="Proteomes" id="UP001595798">
    <property type="component" value="Unassembled WGS sequence"/>
</dbReference>
<organism evidence="1 2">
    <name type="scientific">Marinobacter lacisalsi</name>
    <dbReference type="NCBI Taxonomy" id="475979"/>
    <lineage>
        <taxon>Bacteria</taxon>
        <taxon>Pseudomonadati</taxon>
        <taxon>Pseudomonadota</taxon>
        <taxon>Gammaproteobacteria</taxon>
        <taxon>Pseudomonadales</taxon>
        <taxon>Marinobacteraceae</taxon>
        <taxon>Marinobacter</taxon>
    </lineage>
</organism>
<dbReference type="EMBL" id="JBHSDI010000055">
    <property type="protein sequence ID" value="MFC4260365.1"/>
    <property type="molecule type" value="Genomic_DNA"/>
</dbReference>
<protein>
    <submittedName>
        <fullName evidence="1">Uncharacterized protein</fullName>
    </submittedName>
</protein>
<dbReference type="RefSeq" id="WP_379888815.1">
    <property type="nucleotide sequence ID" value="NZ_JBHSDI010000055.1"/>
</dbReference>
<evidence type="ECO:0000313" key="2">
    <source>
        <dbReference type="Proteomes" id="UP001595798"/>
    </source>
</evidence>
<reference evidence="2" key="1">
    <citation type="journal article" date="2019" name="Int. J. Syst. Evol. Microbiol.">
        <title>The Global Catalogue of Microorganisms (GCM) 10K type strain sequencing project: providing services to taxonomists for standard genome sequencing and annotation.</title>
        <authorList>
            <consortium name="The Broad Institute Genomics Platform"/>
            <consortium name="The Broad Institute Genome Sequencing Center for Infectious Disease"/>
            <person name="Wu L."/>
            <person name="Ma J."/>
        </authorList>
    </citation>
    <scope>NUCLEOTIDE SEQUENCE [LARGE SCALE GENOMIC DNA]</scope>
    <source>
        <strain evidence="2">CECT 7297</strain>
    </source>
</reference>
<evidence type="ECO:0000313" key="1">
    <source>
        <dbReference type="EMBL" id="MFC4260365.1"/>
    </source>
</evidence>
<gene>
    <name evidence="1" type="ORF">ACFOZ5_15205</name>
</gene>
<proteinExistence type="predicted"/>
<keyword evidence="2" id="KW-1185">Reference proteome</keyword>
<accession>A0ABV8QL37</accession>
<sequence length="117" mass="12774">MTDIDIYKFTSDELTESKVSDLVSNKKSFQVVAVKDISFTVNKIEGAIEKTGLRCRVYTEYRSAAIAGMAVPTGVTQVTGLFSAIGMAAHNLATLNPDYEIGKNKMKGTVTVIYKKE</sequence>